<evidence type="ECO:0000256" key="2">
    <source>
        <dbReference type="ARBA" id="ARBA00007776"/>
    </source>
</evidence>
<feature type="transmembrane region" description="Helical" evidence="8">
    <location>
        <begin position="29"/>
        <end position="51"/>
    </location>
</feature>
<sequence length="174" mass="19242">MVYRAVFVGCLFFLLVLEGTVLQWVLPQAWGSTIVIVPQLVVAGVVILSLFRGERAGLIYGFGFGLLYDVVYGPVLGMHAFTMAAVGYFAGLISRQFAPGAIVSLLTTSLSITVHLIMTYGLFRLFGLTDMDWNQALVYHVAPSVVFNVVAALPVDRVFRWVNQKWDTRSLSFD</sequence>
<evidence type="ECO:0000313" key="9">
    <source>
        <dbReference type="EMBL" id="BCU81266.1"/>
    </source>
</evidence>
<protein>
    <recommendedName>
        <fullName evidence="11">Rod shape-determining protein MreD</fullName>
    </recommendedName>
</protein>
<dbReference type="GO" id="GO:0005886">
    <property type="term" value="C:plasma membrane"/>
    <property type="evidence" value="ECO:0007669"/>
    <property type="project" value="UniProtKB-SubCell"/>
</dbReference>
<dbReference type="NCBIfam" id="TIGR03426">
    <property type="entry name" value="shape_MreD"/>
    <property type="match status" value="1"/>
</dbReference>
<dbReference type="Proteomes" id="UP000677436">
    <property type="component" value="Chromosome"/>
</dbReference>
<evidence type="ECO:0000256" key="5">
    <source>
        <dbReference type="ARBA" id="ARBA00022960"/>
    </source>
</evidence>
<evidence type="ECO:0000256" key="6">
    <source>
        <dbReference type="ARBA" id="ARBA00022989"/>
    </source>
</evidence>
<dbReference type="InterPro" id="IPR007227">
    <property type="entry name" value="Cell_shape_determining_MreD"/>
</dbReference>
<reference evidence="9" key="1">
    <citation type="journal article" date="2013" name="Int. J. Syst. Evol. Microbiol.">
        <title>Polycladomyces abyssicola gen. nov., sp. nov., a thermophilic filamentous bacterium isolated from hemipelagic sediment.</title>
        <authorList>
            <person name="Tsubouchi T."/>
            <person name="Shimane Y."/>
            <person name="Mori K."/>
            <person name="Usui K."/>
            <person name="Hiraki T."/>
            <person name="Tame A."/>
            <person name="Uematsu K."/>
            <person name="Maruyama T."/>
            <person name="Hatada Y."/>
        </authorList>
    </citation>
    <scope>NUCLEOTIDE SEQUENCE</scope>
    <source>
        <strain evidence="9">JIR-001</strain>
    </source>
</reference>
<dbReference type="Pfam" id="PF04093">
    <property type="entry name" value="MreD"/>
    <property type="match status" value="1"/>
</dbReference>
<evidence type="ECO:0000313" key="10">
    <source>
        <dbReference type="Proteomes" id="UP000677436"/>
    </source>
</evidence>
<evidence type="ECO:0000256" key="4">
    <source>
        <dbReference type="ARBA" id="ARBA00022692"/>
    </source>
</evidence>
<organism evidence="9 10">
    <name type="scientific">Polycladomyces abyssicola</name>
    <dbReference type="NCBI Taxonomy" id="1125966"/>
    <lineage>
        <taxon>Bacteria</taxon>
        <taxon>Bacillati</taxon>
        <taxon>Bacillota</taxon>
        <taxon>Bacilli</taxon>
        <taxon>Bacillales</taxon>
        <taxon>Thermoactinomycetaceae</taxon>
        <taxon>Polycladomyces</taxon>
    </lineage>
</organism>
<dbReference type="AlphaFoldDB" id="A0A8D5UD95"/>
<keyword evidence="3" id="KW-1003">Cell membrane</keyword>
<evidence type="ECO:0000256" key="3">
    <source>
        <dbReference type="ARBA" id="ARBA00022475"/>
    </source>
</evidence>
<feature type="transmembrane region" description="Helical" evidence="8">
    <location>
        <begin position="58"/>
        <end position="81"/>
    </location>
</feature>
<keyword evidence="5" id="KW-0133">Cell shape</keyword>
<keyword evidence="6 8" id="KW-1133">Transmembrane helix</keyword>
<evidence type="ECO:0000256" key="1">
    <source>
        <dbReference type="ARBA" id="ARBA00004651"/>
    </source>
</evidence>
<evidence type="ECO:0000256" key="8">
    <source>
        <dbReference type="SAM" id="Phobius"/>
    </source>
</evidence>
<keyword evidence="10" id="KW-1185">Reference proteome</keyword>
<evidence type="ECO:0000256" key="7">
    <source>
        <dbReference type="ARBA" id="ARBA00023136"/>
    </source>
</evidence>
<keyword evidence="7 8" id="KW-0472">Membrane</keyword>
<gene>
    <name evidence="9" type="ORF">JIR001_10490</name>
</gene>
<evidence type="ECO:0008006" key="11">
    <source>
        <dbReference type="Google" id="ProtNLM"/>
    </source>
</evidence>
<feature type="transmembrane region" description="Helical" evidence="8">
    <location>
        <begin position="101"/>
        <end position="125"/>
    </location>
</feature>
<dbReference type="GO" id="GO:0008360">
    <property type="term" value="P:regulation of cell shape"/>
    <property type="evidence" value="ECO:0007669"/>
    <property type="project" value="UniProtKB-KW"/>
</dbReference>
<reference evidence="9" key="2">
    <citation type="journal article" date="2021" name="Microbiol. Resour. Announc.">
        <title>Complete Genome Sequence of Polycladomyces abyssicola JIR-001T, Isolated from Hemipelagic Sediment in Deep Seawater.</title>
        <authorList>
            <person name="Tsubouchi T."/>
            <person name="Kaneko Y."/>
        </authorList>
    </citation>
    <scope>NUCLEOTIDE SEQUENCE</scope>
    <source>
        <strain evidence="9">JIR-001</strain>
    </source>
</reference>
<name>A0A8D5UD95_9BACL</name>
<dbReference type="KEGG" id="pabs:JIR001_10490"/>
<accession>A0A8D5UD95</accession>
<feature type="transmembrane region" description="Helical" evidence="8">
    <location>
        <begin position="137"/>
        <end position="155"/>
    </location>
</feature>
<proteinExistence type="inferred from homology"/>
<comment type="similarity">
    <text evidence="2">Belongs to the MreD family.</text>
</comment>
<dbReference type="EMBL" id="AP024601">
    <property type="protein sequence ID" value="BCU81266.1"/>
    <property type="molecule type" value="Genomic_DNA"/>
</dbReference>
<keyword evidence="4 8" id="KW-0812">Transmembrane</keyword>
<comment type="subcellular location">
    <subcellularLocation>
        <location evidence="1">Cell membrane</location>
        <topology evidence="1">Multi-pass membrane protein</topology>
    </subcellularLocation>
</comment>